<dbReference type="OrthoDB" id="9800643at2"/>
<feature type="binding site" evidence="4">
    <location>
        <position position="191"/>
    </location>
    <ligand>
        <name>S-adenosyl-L-methionine</name>
        <dbReference type="ChEBI" id="CHEBI:59789"/>
    </ligand>
</feature>
<evidence type="ECO:0000313" key="8">
    <source>
        <dbReference type="Proteomes" id="UP000036771"/>
    </source>
</evidence>
<comment type="similarity">
    <text evidence="4">Belongs to the protein N5-glutamine methyltransferase family. PrmC subfamily.</text>
</comment>
<dbReference type="GO" id="GO:0102559">
    <property type="term" value="F:peptide chain release factor N(5)-glutamine methyltransferase activity"/>
    <property type="evidence" value="ECO:0007669"/>
    <property type="project" value="UniProtKB-EC"/>
</dbReference>
<dbReference type="InterPro" id="IPR004556">
    <property type="entry name" value="HemK-like"/>
</dbReference>
<dbReference type="NCBIfam" id="TIGR00536">
    <property type="entry name" value="hemK_fam"/>
    <property type="match status" value="1"/>
</dbReference>
<dbReference type="InterPro" id="IPR040758">
    <property type="entry name" value="PrmC_N"/>
</dbReference>
<protein>
    <recommendedName>
        <fullName evidence="4">Release factor glutamine methyltransferase</fullName>
        <shortName evidence="4">RF MTase</shortName>
        <ecNumber evidence="4">2.1.1.297</ecNumber>
    </recommendedName>
    <alternativeName>
        <fullName evidence="4">N5-glutamine methyltransferase PrmC</fullName>
    </alternativeName>
    <alternativeName>
        <fullName evidence="4">Protein-(glutamine-N5) MTase PrmC</fullName>
    </alternativeName>
    <alternativeName>
        <fullName evidence="4">Protein-glutamine N-methyltransferase PrmC</fullName>
    </alternativeName>
</protein>
<feature type="domain" description="Methyltransferase" evidence="5">
    <location>
        <begin position="119"/>
        <end position="191"/>
    </location>
</feature>
<evidence type="ECO:0000259" key="6">
    <source>
        <dbReference type="Pfam" id="PF17827"/>
    </source>
</evidence>
<dbReference type="InterPro" id="IPR029063">
    <property type="entry name" value="SAM-dependent_MTases_sf"/>
</dbReference>
<feature type="binding site" evidence="4">
    <location>
        <position position="148"/>
    </location>
    <ligand>
        <name>S-adenosyl-L-methionine</name>
        <dbReference type="ChEBI" id="CHEBI:59789"/>
    </ligand>
</feature>
<dbReference type="SUPFAM" id="SSF53335">
    <property type="entry name" value="S-adenosyl-L-methionine-dependent methyltransferases"/>
    <property type="match status" value="1"/>
</dbReference>
<comment type="function">
    <text evidence="4">Methylates the class 1 translation termination release factors RF1/PrfA and RF2/PrfB on the glutamine residue of the universally conserved GGQ motif.</text>
</comment>
<dbReference type="Pfam" id="PF13847">
    <property type="entry name" value="Methyltransf_31"/>
    <property type="match status" value="1"/>
</dbReference>
<evidence type="ECO:0000256" key="4">
    <source>
        <dbReference type="HAMAP-Rule" id="MF_02126"/>
    </source>
</evidence>
<dbReference type="Proteomes" id="UP000036771">
    <property type="component" value="Unassembled WGS sequence"/>
</dbReference>
<keyword evidence="1 4" id="KW-0489">Methyltransferase</keyword>
<dbReference type="GO" id="GO:0032259">
    <property type="term" value="P:methylation"/>
    <property type="evidence" value="ECO:0007669"/>
    <property type="project" value="UniProtKB-KW"/>
</dbReference>
<dbReference type="AlphaFoldDB" id="A0A0K8MBB6"/>
<dbReference type="PANTHER" id="PTHR18895:SF74">
    <property type="entry name" value="MTRF1L RELEASE FACTOR GLUTAMINE METHYLTRANSFERASE"/>
    <property type="match status" value="1"/>
</dbReference>
<dbReference type="InterPro" id="IPR050320">
    <property type="entry name" value="N5-glutamine_MTase"/>
</dbReference>
<proteinExistence type="inferred from homology"/>
<feature type="binding site" evidence="4">
    <location>
        <position position="177"/>
    </location>
    <ligand>
        <name>S-adenosyl-L-methionine</name>
        <dbReference type="ChEBI" id="CHEBI:59789"/>
    </ligand>
</feature>
<dbReference type="PROSITE" id="PS00092">
    <property type="entry name" value="N6_MTASE"/>
    <property type="match status" value="1"/>
</dbReference>
<dbReference type="InterPro" id="IPR025714">
    <property type="entry name" value="Methyltranfer_dom"/>
</dbReference>
<gene>
    <name evidence="4 7" type="primary">prmC</name>
    <name evidence="7" type="ORF">Cva_00397</name>
</gene>
<dbReference type="GO" id="GO:0003676">
    <property type="term" value="F:nucleic acid binding"/>
    <property type="evidence" value="ECO:0007669"/>
    <property type="project" value="InterPro"/>
</dbReference>
<organism evidence="7 8">
    <name type="scientific">Caedimonas varicaedens</name>
    <dbReference type="NCBI Taxonomy" id="1629334"/>
    <lineage>
        <taxon>Bacteria</taxon>
        <taxon>Pseudomonadati</taxon>
        <taxon>Pseudomonadota</taxon>
        <taxon>Alphaproteobacteria</taxon>
        <taxon>Holosporales</taxon>
        <taxon>Caedimonadaceae</taxon>
        <taxon>Caedimonas</taxon>
    </lineage>
</organism>
<evidence type="ECO:0000259" key="5">
    <source>
        <dbReference type="Pfam" id="PF13847"/>
    </source>
</evidence>
<dbReference type="Gene3D" id="1.10.8.10">
    <property type="entry name" value="DNA helicase RuvA subunit, C-terminal domain"/>
    <property type="match status" value="1"/>
</dbReference>
<evidence type="ECO:0000256" key="2">
    <source>
        <dbReference type="ARBA" id="ARBA00022679"/>
    </source>
</evidence>
<evidence type="ECO:0000256" key="3">
    <source>
        <dbReference type="ARBA" id="ARBA00022691"/>
    </source>
</evidence>
<comment type="caution">
    <text evidence="7">The sequence shown here is derived from an EMBL/GenBank/DDBJ whole genome shotgun (WGS) entry which is preliminary data.</text>
</comment>
<evidence type="ECO:0000256" key="1">
    <source>
        <dbReference type="ARBA" id="ARBA00022603"/>
    </source>
</evidence>
<dbReference type="EC" id="2.1.1.297" evidence="4"/>
<sequence length="289" mass="32242">MSRFTTIHTLLLCAKEKLDKAGIDGGWRDARLLLASVLDVRPDYLIAHSEAGVSLHKIEHFYQYLERRLKREPVSRILGTREFWSLPFKISPATLDPRPDSETLIEAVLKDYPDHCVPLKILDLGTGSGCLLLTLLKEYPEAYGIGIDISLDALLTARENAVNLQVCDRVNFVQSSWGKGLKGSFDVLVSNPPYIPIFEIDNLDPEVKLYEPLNALDGGESGLDCYHMLALQFSLFSHRGTRLYLEIGQGQENAVEKIMKEAGYVCATWHRDLAGIKRCGVFSFSGGVS</sequence>
<feature type="binding site" evidence="4">
    <location>
        <begin position="125"/>
        <end position="129"/>
    </location>
    <ligand>
        <name>S-adenosyl-L-methionine</name>
        <dbReference type="ChEBI" id="CHEBI:59789"/>
    </ligand>
</feature>
<keyword evidence="8" id="KW-1185">Reference proteome</keyword>
<name>A0A0K8MBB6_9PROT</name>
<dbReference type="Pfam" id="PF17827">
    <property type="entry name" value="PrmC_N"/>
    <property type="match status" value="1"/>
</dbReference>
<reference evidence="7 8" key="1">
    <citation type="submission" date="2015-03" db="EMBL/GenBank/DDBJ databases">
        <title>Caedibacter varicaedens, whole genome shotgun sequence.</title>
        <authorList>
            <person name="Suzuki H."/>
            <person name="Dapper A.L."/>
            <person name="Gibson A.K."/>
            <person name="Jackson C."/>
            <person name="Lee H."/>
            <person name="Pejaver V.R."/>
            <person name="Doak T."/>
            <person name="Lynch M."/>
        </authorList>
    </citation>
    <scope>NUCLEOTIDE SEQUENCE [LARGE SCALE GENOMIC DNA]</scope>
</reference>
<feature type="binding site" evidence="4">
    <location>
        <begin position="191"/>
        <end position="194"/>
    </location>
    <ligand>
        <name>substrate</name>
    </ligand>
</feature>
<dbReference type="NCBIfam" id="TIGR03534">
    <property type="entry name" value="RF_mod_PrmC"/>
    <property type="match status" value="1"/>
</dbReference>
<dbReference type="Gene3D" id="3.40.50.150">
    <property type="entry name" value="Vaccinia Virus protein VP39"/>
    <property type="match status" value="1"/>
</dbReference>
<dbReference type="EMBL" id="BBVC01000016">
    <property type="protein sequence ID" value="GAO97757.1"/>
    <property type="molecule type" value="Genomic_DNA"/>
</dbReference>
<dbReference type="HAMAP" id="MF_02126">
    <property type="entry name" value="RF_methyltr_PrmC"/>
    <property type="match status" value="1"/>
</dbReference>
<dbReference type="InterPro" id="IPR019874">
    <property type="entry name" value="RF_methyltr_PrmC"/>
</dbReference>
<dbReference type="CDD" id="cd02440">
    <property type="entry name" value="AdoMet_MTases"/>
    <property type="match status" value="1"/>
</dbReference>
<dbReference type="STRING" id="1629334.Cva_00397"/>
<dbReference type="InterPro" id="IPR002052">
    <property type="entry name" value="DNA_methylase_N6_adenine_CS"/>
</dbReference>
<feature type="domain" description="Release factor glutamine methyltransferase N-terminal" evidence="6">
    <location>
        <begin position="10"/>
        <end position="79"/>
    </location>
</feature>
<keyword evidence="2 4" id="KW-0808">Transferase</keyword>
<keyword evidence="3 4" id="KW-0949">S-adenosyl-L-methionine</keyword>
<dbReference type="PANTHER" id="PTHR18895">
    <property type="entry name" value="HEMK METHYLTRANSFERASE"/>
    <property type="match status" value="1"/>
</dbReference>
<accession>A0A0K8MBB6</accession>
<comment type="catalytic activity">
    <reaction evidence="4">
        <text>L-glutaminyl-[peptide chain release factor] + S-adenosyl-L-methionine = N(5)-methyl-L-glutaminyl-[peptide chain release factor] + S-adenosyl-L-homocysteine + H(+)</text>
        <dbReference type="Rhea" id="RHEA:42896"/>
        <dbReference type="Rhea" id="RHEA-COMP:10271"/>
        <dbReference type="Rhea" id="RHEA-COMP:10272"/>
        <dbReference type="ChEBI" id="CHEBI:15378"/>
        <dbReference type="ChEBI" id="CHEBI:30011"/>
        <dbReference type="ChEBI" id="CHEBI:57856"/>
        <dbReference type="ChEBI" id="CHEBI:59789"/>
        <dbReference type="ChEBI" id="CHEBI:61891"/>
        <dbReference type="EC" id="2.1.1.297"/>
    </reaction>
</comment>
<evidence type="ECO:0000313" key="7">
    <source>
        <dbReference type="EMBL" id="GAO97757.1"/>
    </source>
</evidence>